<accession>A0A9P7YPY6</accession>
<evidence type="ECO:0000256" key="6">
    <source>
        <dbReference type="SAM" id="MobiDB-lite"/>
    </source>
</evidence>
<dbReference type="Pfam" id="PF03835">
    <property type="entry name" value="Rad4"/>
    <property type="match status" value="1"/>
</dbReference>
<dbReference type="SMART" id="SM01032">
    <property type="entry name" value="BHD_3"/>
    <property type="match status" value="1"/>
</dbReference>
<feature type="compositionally biased region" description="Basic residues" evidence="6">
    <location>
        <begin position="1102"/>
        <end position="1112"/>
    </location>
</feature>
<dbReference type="Pfam" id="PF10403">
    <property type="entry name" value="BHD_1"/>
    <property type="match status" value="1"/>
</dbReference>
<feature type="compositionally biased region" description="Acidic residues" evidence="6">
    <location>
        <begin position="981"/>
        <end position="998"/>
    </location>
</feature>
<dbReference type="AlphaFoldDB" id="A0A9P7YPY6"/>
<keyword evidence="5" id="KW-0539">Nucleus</keyword>
<feature type="domain" description="Rad4 beta-hairpin" evidence="9">
    <location>
        <begin position="754"/>
        <end position="828"/>
    </location>
</feature>
<dbReference type="InterPro" id="IPR018326">
    <property type="entry name" value="Rad4_beta-hairpin_dom1"/>
</dbReference>
<feature type="compositionally biased region" description="Basic residues" evidence="6">
    <location>
        <begin position="1080"/>
        <end position="1092"/>
    </location>
</feature>
<feature type="region of interest" description="Disordered" evidence="6">
    <location>
        <begin position="376"/>
        <end position="415"/>
    </location>
</feature>
<dbReference type="GO" id="GO:0006298">
    <property type="term" value="P:mismatch repair"/>
    <property type="evidence" value="ECO:0007669"/>
    <property type="project" value="TreeGrafter"/>
</dbReference>
<evidence type="ECO:0000259" key="8">
    <source>
        <dbReference type="SMART" id="SM01031"/>
    </source>
</evidence>
<dbReference type="SUPFAM" id="SSF54001">
    <property type="entry name" value="Cysteine proteinases"/>
    <property type="match status" value="1"/>
</dbReference>
<evidence type="ECO:0000256" key="1">
    <source>
        <dbReference type="ARBA" id="ARBA00004123"/>
    </source>
</evidence>
<dbReference type="GO" id="GO:0003697">
    <property type="term" value="F:single-stranded DNA binding"/>
    <property type="evidence" value="ECO:0007669"/>
    <property type="project" value="TreeGrafter"/>
</dbReference>
<organism evidence="10 11">
    <name type="scientific">Amylocarpus encephaloides</name>
    <dbReference type="NCBI Taxonomy" id="45428"/>
    <lineage>
        <taxon>Eukaryota</taxon>
        <taxon>Fungi</taxon>
        <taxon>Dikarya</taxon>
        <taxon>Ascomycota</taxon>
        <taxon>Pezizomycotina</taxon>
        <taxon>Leotiomycetes</taxon>
        <taxon>Helotiales</taxon>
        <taxon>Helotiales incertae sedis</taxon>
        <taxon>Amylocarpus</taxon>
    </lineage>
</organism>
<dbReference type="SMART" id="SM01030">
    <property type="entry name" value="BHD_1"/>
    <property type="match status" value="1"/>
</dbReference>
<evidence type="ECO:0000256" key="5">
    <source>
        <dbReference type="ARBA" id="ARBA00023242"/>
    </source>
</evidence>
<feature type="compositionally biased region" description="Acidic residues" evidence="6">
    <location>
        <begin position="99"/>
        <end position="111"/>
    </location>
</feature>
<dbReference type="FunFam" id="3.30.70.2460:FF:000001">
    <property type="entry name" value="DNA repair protein Rad4 family"/>
    <property type="match status" value="1"/>
</dbReference>
<proteinExistence type="inferred from homology"/>
<dbReference type="InterPro" id="IPR038765">
    <property type="entry name" value="Papain-like_cys_pep_sf"/>
</dbReference>
<feature type="domain" description="Rad4 beta-hairpin" evidence="8">
    <location>
        <begin position="684"/>
        <end position="747"/>
    </location>
</feature>
<feature type="compositionally biased region" description="Basic and acidic residues" evidence="6">
    <location>
        <begin position="56"/>
        <end position="65"/>
    </location>
</feature>
<feature type="compositionally biased region" description="Basic residues" evidence="6">
    <location>
        <begin position="1"/>
        <end position="11"/>
    </location>
</feature>
<feature type="compositionally biased region" description="Polar residues" evidence="6">
    <location>
        <begin position="963"/>
        <end position="975"/>
    </location>
</feature>
<dbReference type="GO" id="GO:0003684">
    <property type="term" value="F:damaged DNA binding"/>
    <property type="evidence" value="ECO:0007669"/>
    <property type="project" value="InterPro"/>
</dbReference>
<dbReference type="InterPro" id="IPR018327">
    <property type="entry name" value="BHD_2"/>
</dbReference>
<gene>
    <name evidence="10" type="ORF">BJ875DRAFT_121642</name>
</gene>
<evidence type="ECO:0000256" key="3">
    <source>
        <dbReference type="ARBA" id="ARBA00022763"/>
    </source>
</evidence>
<feature type="region of interest" description="Disordered" evidence="6">
    <location>
        <begin position="208"/>
        <end position="244"/>
    </location>
</feature>
<feature type="region of interest" description="Disordered" evidence="6">
    <location>
        <begin position="953"/>
        <end position="1135"/>
    </location>
</feature>
<dbReference type="Gene3D" id="3.90.260.10">
    <property type="entry name" value="Transglutaminase-like"/>
    <property type="match status" value="1"/>
</dbReference>
<evidence type="ECO:0000313" key="10">
    <source>
        <dbReference type="EMBL" id="KAG9237803.1"/>
    </source>
</evidence>
<feature type="compositionally biased region" description="Acidic residues" evidence="6">
    <location>
        <begin position="1062"/>
        <end position="1074"/>
    </location>
</feature>
<feature type="compositionally biased region" description="Acidic residues" evidence="6">
    <location>
        <begin position="68"/>
        <end position="85"/>
    </location>
</feature>
<dbReference type="PANTHER" id="PTHR12135:SF2">
    <property type="entry name" value="DNA REPAIR PROTEIN RAD34"/>
    <property type="match status" value="1"/>
</dbReference>
<feature type="compositionally biased region" description="Basic and acidic residues" evidence="6">
    <location>
        <begin position="1113"/>
        <end position="1125"/>
    </location>
</feature>
<feature type="domain" description="Rad4 beta-hairpin" evidence="7">
    <location>
        <begin position="623"/>
        <end position="682"/>
    </location>
</feature>
<sequence>MPPFLPRKRLRSPSPEAGPSKPAPKVKPKPSLSTPRKSTLFDDLDAGTSKKRTAKERKAILEKLNAEATDDESSLSSLSEDDFEDVLGIKQQDGREDSNDSDEDIEFEDVETAPAPSGPVPSGDLELTLRKDNRISLVNASGTKRGPSKIERQIRISTHQMHVQLLMFHNAIRNAWLCDEEVQDILVKHLTPNAEKAIEKWRRNCGIEEKKKEPPKEKGKGKAKERGKGRGKIVEEETPDARSRRDWGDLAEKLEKGDVNMSNGDPLFKLLEELIRFWQQQFRITVPGLRKMGYMSLERLDEETKSFQKDDHDPERHGERIRDIEEFKECAKTMEGSRDVGAQLFTALLRGIGFEARLVSNLQPAGFAWSQYEESSEKNPRALKKANAQIPEETSSDEESGPDEKLGHVRKDARAGSKTIIKAKPTTASRNLRGNKEAPIDLFDSELLILESDEKSVVDVTPAKRTKKPSLPYDKDLLAPTYWTEVLSPISKEYVPVDATVLLLRATEAGHYEKFLPPQKSEKVKHITSYVVGHCSDGTAKDVTTRYLKGKMWPGRTKGYRLPPEKIPIYDRKGKIKRYESYSWFKTVMSGYVRGTKKCPRDEIDDFEEVTILQPAKREKKVVEEGKESLQYFKTSPEFVLERHLKREEALVPTAKHVKMFTVKGKGENSTEEKVYLRKDVVNCKSMETWHKEGRAPQPGEQPLKRVPYRAATTNRRRELAEAEQASGGKVLQGLFSKNQTDWIIPPPIQNGIIPKNSFGNIDLYVDSMLPEGAVHIPYRGTVKICKRLSIDYAEAVTGFEFGHRMAVPVIEGVVVAEEHYPAIMDQWEQDEVERRRKEDTKRQKAVINMWRKMLMGMRIVKRIKEDYGSHGGDEIDALNPWASTKWRQIEDDAAEIRRQEMTQKEEDTAGGFFHGGHHEEEVEASAPRGFFPTAHDADNDDGGGGFILEDHNENPGICIPTQAYSTPESIQSHTKPAVANEEDDEMGDALSEPECEPEVAQAPAKRRGRPSLVGTAVKSKPVEETNPSTNRQVAQQRVKSARKRKMMGGDKESSSPSLSDLESEQSNSEDMEDTAPPLKRAKKTPAKRTTRVHLASLSKPVTRKTPKRSAARKSETALKSHYFEQSDDNNDEDE</sequence>
<dbReference type="InterPro" id="IPR036985">
    <property type="entry name" value="Transglutaminase-like_sf"/>
</dbReference>
<comment type="caution">
    <text evidence="10">The sequence shown here is derived from an EMBL/GenBank/DDBJ whole genome shotgun (WGS) entry which is preliminary data.</text>
</comment>
<dbReference type="Gene3D" id="2.20.20.110">
    <property type="entry name" value="Rad4, beta-hairpin domain BHD1"/>
    <property type="match status" value="1"/>
</dbReference>
<dbReference type="GO" id="GO:0000111">
    <property type="term" value="C:nucleotide-excision repair factor 2 complex"/>
    <property type="evidence" value="ECO:0007669"/>
    <property type="project" value="TreeGrafter"/>
</dbReference>
<reference evidence="10" key="1">
    <citation type="journal article" date="2021" name="IMA Fungus">
        <title>Genomic characterization of three marine fungi, including Emericellopsis atlantica sp. nov. with signatures of a generalist lifestyle and marine biomass degradation.</title>
        <authorList>
            <person name="Hagestad O.C."/>
            <person name="Hou L."/>
            <person name="Andersen J.H."/>
            <person name="Hansen E.H."/>
            <person name="Altermark B."/>
            <person name="Li C."/>
            <person name="Kuhnert E."/>
            <person name="Cox R.J."/>
            <person name="Crous P.W."/>
            <person name="Spatafora J.W."/>
            <person name="Lail K."/>
            <person name="Amirebrahimi M."/>
            <person name="Lipzen A."/>
            <person name="Pangilinan J."/>
            <person name="Andreopoulos W."/>
            <person name="Hayes R.D."/>
            <person name="Ng V."/>
            <person name="Grigoriev I.V."/>
            <person name="Jackson S.A."/>
            <person name="Sutton T.D.S."/>
            <person name="Dobson A.D.W."/>
            <person name="Rama T."/>
        </authorList>
    </citation>
    <scope>NUCLEOTIDE SEQUENCE</scope>
    <source>
        <strain evidence="10">TRa018bII</strain>
    </source>
</reference>
<evidence type="ECO:0000259" key="9">
    <source>
        <dbReference type="SMART" id="SM01032"/>
    </source>
</evidence>
<keyword evidence="3" id="KW-0227">DNA damage</keyword>
<dbReference type="Gene3D" id="3.30.70.2460">
    <property type="entry name" value="Rad4, beta-hairpin domain BHD3"/>
    <property type="match status" value="1"/>
</dbReference>
<evidence type="ECO:0000256" key="2">
    <source>
        <dbReference type="ARBA" id="ARBA00009525"/>
    </source>
</evidence>
<feature type="region of interest" description="Disordered" evidence="6">
    <location>
        <begin position="1"/>
        <end position="125"/>
    </location>
</feature>
<dbReference type="Proteomes" id="UP000824998">
    <property type="component" value="Unassembled WGS sequence"/>
</dbReference>
<dbReference type="InterPro" id="IPR042488">
    <property type="entry name" value="Rad4_BHD3_sf"/>
</dbReference>
<feature type="compositionally biased region" description="Polar residues" evidence="6">
    <location>
        <begin position="1026"/>
        <end position="1039"/>
    </location>
</feature>
<dbReference type="GO" id="GO:0006289">
    <property type="term" value="P:nucleotide-excision repair"/>
    <property type="evidence" value="ECO:0007669"/>
    <property type="project" value="InterPro"/>
</dbReference>
<dbReference type="PANTHER" id="PTHR12135">
    <property type="entry name" value="DNA REPAIR PROTEIN XP-C / RAD4"/>
    <property type="match status" value="1"/>
</dbReference>
<dbReference type="InterPro" id="IPR004583">
    <property type="entry name" value="DNA_repair_Rad4"/>
</dbReference>
<evidence type="ECO:0000259" key="7">
    <source>
        <dbReference type="SMART" id="SM01030"/>
    </source>
</evidence>
<dbReference type="SMART" id="SM01031">
    <property type="entry name" value="BHD_2"/>
    <property type="match status" value="1"/>
</dbReference>
<dbReference type="InterPro" id="IPR018328">
    <property type="entry name" value="Rad4_beta-hairpin_dom3"/>
</dbReference>
<protein>
    <submittedName>
        <fullName evidence="10">DNA repair protein rhp42</fullName>
    </submittedName>
</protein>
<dbReference type="OrthoDB" id="300780at2759"/>
<dbReference type="Pfam" id="PF10404">
    <property type="entry name" value="BHD_2"/>
    <property type="match status" value="1"/>
</dbReference>
<dbReference type="GO" id="GO:0071942">
    <property type="term" value="C:XPC complex"/>
    <property type="evidence" value="ECO:0007669"/>
    <property type="project" value="TreeGrafter"/>
</dbReference>
<dbReference type="EMBL" id="MU251380">
    <property type="protein sequence ID" value="KAG9237803.1"/>
    <property type="molecule type" value="Genomic_DNA"/>
</dbReference>
<name>A0A9P7YPY6_9HELO</name>
<feature type="compositionally biased region" description="Acidic residues" evidence="6">
    <location>
        <begin position="1126"/>
        <end position="1135"/>
    </location>
</feature>
<keyword evidence="11" id="KW-1185">Reference proteome</keyword>
<comment type="subcellular location">
    <subcellularLocation>
        <location evidence="1">Nucleus</location>
    </subcellularLocation>
</comment>
<evidence type="ECO:0000313" key="11">
    <source>
        <dbReference type="Proteomes" id="UP000824998"/>
    </source>
</evidence>
<feature type="compositionally biased region" description="Basic and acidic residues" evidence="6">
    <location>
        <begin position="402"/>
        <end position="415"/>
    </location>
</feature>
<dbReference type="GO" id="GO:0005737">
    <property type="term" value="C:cytoplasm"/>
    <property type="evidence" value="ECO:0007669"/>
    <property type="project" value="TreeGrafter"/>
</dbReference>
<dbReference type="Pfam" id="PF10405">
    <property type="entry name" value="BHD_3"/>
    <property type="match status" value="1"/>
</dbReference>
<keyword evidence="4" id="KW-0234">DNA repair</keyword>
<comment type="similarity">
    <text evidence="2">Belongs to the XPC family.</text>
</comment>
<evidence type="ECO:0000256" key="4">
    <source>
        <dbReference type="ARBA" id="ARBA00023204"/>
    </source>
</evidence>
<dbReference type="InterPro" id="IPR018325">
    <property type="entry name" value="Rad4/PNGase_transGLS-fold"/>
</dbReference>